<evidence type="ECO:0000256" key="12">
    <source>
        <dbReference type="PIRNR" id="PIRNR000517"/>
    </source>
</evidence>
<gene>
    <name evidence="15" type="ORF">PYX00_006753</name>
</gene>
<dbReference type="FunFam" id="3.90.1150.10:FF:000040">
    <property type="entry name" value="Tyrosine aminotransferase"/>
    <property type="match status" value="1"/>
</dbReference>
<comment type="caution">
    <text evidence="15">The sequence shown here is derived from an EMBL/GenBank/DDBJ whole genome shotgun (WGS) entry which is preliminary data.</text>
</comment>
<evidence type="ECO:0000256" key="8">
    <source>
        <dbReference type="ARBA" id="ARBA00022679"/>
    </source>
</evidence>
<dbReference type="CDD" id="cd00609">
    <property type="entry name" value="AAT_like"/>
    <property type="match status" value="1"/>
</dbReference>
<reference evidence="15" key="1">
    <citation type="journal article" date="2024" name="Gigascience">
        <title>Chromosome-level genome of the poultry shaft louse Menopon gallinae provides insight into the host-switching and adaptive evolution of parasitic lice.</title>
        <authorList>
            <person name="Xu Y."/>
            <person name="Ma L."/>
            <person name="Liu S."/>
            <person name="Liang Y."/>
            <person name="Liu Q."/>
            <person name="He Z."/>
            <person name="Tian L."/>
            <person name="Duan Y."/>
            <person name="Cai W."/>
            <person name="Li H."/>
            <person name="Song F."/>
        </authorList>
    </citation>
    <scope>NUCLEOTIDE SEQUENCE</scope>
    <source>
        <strain evidence="15">Cailab_2023a</strain>
    </source>
</reference>
<dbReference type="PIRSF" id="PIRSF000517">
    <property type="entry name" value="Tyr_transaminase"/>
    <property type="match status" value="1"/>
</dbReference>
<feature type="modified residue" description="N6-(pyridoxal phosphate)lysine" evidence="13">
    <location>
        <position position="250"/>
    </location>
</feature>
<comment type="similarity">
    <text evidence="3 12">Belongs to the class-I pyridoxal-phosphate-dependent aminotransferase family.</text>
</comment>
<organism evidence="15">
    <name type="scientific">Menopon gallinae</name>
    <name type="common">poultry shaft louse</name>
    <dbReference type="NCBI Taxonomy" id="328185"/>
    <lineage>
        <taxon>Eukaryota</taxon>
        <taxon>Metazoa</taxon>
        <taxon>Ecdysozoa</taxon>
        <taxon>Arthropoda</taxon>
        <taxon>Hexapoda</taxon>
        <taxon>Insecta</taxon>
        <taxon>Pterygota</taxon>
        <taxon>Neoptera</taxon>
        <taxon>Paraneoptera</taxon>
        <taxon>Psocodea</taxon>
        <taxon>Troctomorpha</taxon>
        <taxon>Phthiraptera</taxon>
        <taxon>Amblycera</taxon>
        <taxon>Menoponidae</taxon>
        <taxon>Menopon</taxon>
    </lineage>
</organism>
<dbReference type="NCBIfam" id="TIGR01265">
    <property type="entry name" value="tyr_nico_aTase"/>
    <property type="match status" value="1"/>
</dbReference>
<evidence type="ECO:0000256" key="13">
    <source>
        <dbReference type="PIRSR" id="PIRSR000517-1"/>
    </source>
</evidence>
<dbReference type="GO" id="GO:0004838">
    <property type="term" value="F:L-tyrosine-2-oxoglutarate transaminase activity"/>
    <property type="evidence" value="ECO:0007669"/>
    <property type="project" value="UniProtKB-UniRule"/>
</dbReference>
<evidence type="ECO:0000256" key="1">
    <source>
        <dbReference type="ARBA" id="ARBA00001933"/>
    </source>
</evidence>
<evidence type="ECO:0000256" key="3">
    <source>
        <dbReference type="ARBA" id="ARBA00007441"/>
    </source>
</evidence>
<dbReference type="InterPro" id="IPR015421">
    <property type="entry name" value="PyrdxlP-dep_Trfase_major"/>
</dbReference>
<dbReference type="InterPro" id="IPR015424">
    <property type="entry name" value="PyrdxlP-dep_Trfase"/>
</dbReference>
<keyword evidence="7" id="KW-0032">Aminotransferase</keyword>
<comment type="catalytic activity">
    <reaction evidence="11 12">
        <text>L-tyrosine + 2-oxoglutarate = 3-(4-hydroxyphenyl)pyruvate + L-glutamate</text>
        <dbReference type="Rhea" id="RHEA:15093"/>
        <dbReference type="ChEBI" id="CHEBI:16810"/>
        <dbReference type="ChEBI" id="CHEBI:29985"/>
        <dbReference type="ChEBI" id="CHEBI:36242"/>
        <dbReference type="ChEBI" id="CHEBI:58315"/>
        <dbReference type="EC" id="2.6.1.5"/>
    </reaction>
</comment>
<comment type="cofactor">
    <cofactor evidence="1 12 13">
        <name>pyridoxal 5'-phosphate</name>
        <dbReference type="ChEBI" id="CHEBI:597326"/>
    </cofactor>
</comment>
<dbReference type="PANTHER" id="PTHR45744">
    <property type="entry name" value="TYROSINE AMINOTRANSFERASE"/>
    <property type="match status" value="1"/>
</dbReference>
<proteinExistence type="inferred from homology"/>
<dbReference type="FunFam" id="3.40.640.10:FF:000048">
    <property type="entry name" value="tyrosine aminotransferase"/>
    <property type="match status" value="1"/>
</dbReference>
<dbReference type="EC" id="2.6.1.5" evidence="5 12"/>
<dbReference type="Gene3D" id="3.40.640.10">
    <property type="entry name" value="Type I PLP-dependent aspartate aminotransferase-like (Major domain)"/>
    <property type="match status" value="1"/>
</dbReference>
<accession>A0AAW2HW74</accession>
<evidence type="ECO:0000313" key="15">
    <source>
        <dbReference type="EMBL" id="KAL0274295.1"/>
    </source>
</evidence>
<dbReference type="InterPro" id="IPR005957">
    <property type="entry name" value="Tyrosine_aminoTrfase"/>
</dbReference>
<evidence type="ECO:0000256" key="2">
    <source>
        <dbReference type="ARBA" id="ARBA00005203"/>
    </source>
</evidence>
<dbReference type="NCBIfam" id="TIGR01264">
    <property type="entry name" value="tyr_amTase_E"/>
    <property type="match status" value="1"/>
</dbReference>
<comment type="subunit">
    <text evidence="4 12">Homodimer.</text>
</comment>
<evidence type="ECO:0000256" key="9">
    <source>
        <dbReference type="ARBA" id="ARBA00022878"/>
    </source>
</evidence>
<keyword evidence="10 12" id="KW-0663">Pyridoxal phosphate</keyword>
<sequence length="442" mass="49212">MTVDMCDQKRWSVKASDFANNTHNPIRAIVESLHLEPNPSKQMIALSIGDPTIFGNLTPPKEAIEALKKTLDCGKCNGYAAGAGSTQARQAIAEYSSTEKVKVDWKDVIICSGCSSALDLCITVIANPGENILIPRPGFSIYRTLAEGLGVRVKYYNLQPEKKWEIDLRHLESQIDANTKAIVINNPSNPCGSVYSKKHLQEILHLASRHCLPIIADEIYEHLVFPGETFVPLASLSRDVPILSCSGLTKRFLCPGWRVGWLIIHDKNGVFKEVRDGLIKLSQRTLGSNTIVQGAITEILKHTPSHFFNGAINILQKNAHMAYKMLSEIPGLTPIMPQGAMYIMIGIDMTVFPDIENDIAFVEQMVTEESVFCLPGKCFDYPNYVRIIITPPEEMLREACERIAQFCERHYKAPLKKDNLTTTFRGVDHDSPVSENSGRNLS</sequence>
<keyword evidence="8" id="KW-0808">Transferase</keyword>
<dbReference type="GO" id="GO:0006559">
    <property type="term" value="P:L-phenylalanine catabolic process"/>
    <property type="evidence" value="ECO:0007669"/>
    <property type="project" value="UniProtKB-UniRule"/>
</dbReference>
<dbReference type="Gene3D" id="3.90.1150.10">
    <property type="entry name" value="Aspartate Aminotransferase, domain 1"/>
    <property type="match status" value="1"/>
</dbReference>
<evidence type="ECO:0000259" key="14">
    <source>
        <dbReference type="Pfam" id="PF00155"/>
    </source>
</evidence>
<dbReference type="Pfam" id="PF00155">
    <property type="entry name" value="Aminotran_1_2"/>
    <property type="match status" value="1"/>
</dbReference>
<dbReference type="EMBL" id="JARGDH010000003">
    <property type="protein sequence ID" value="KAL0274295.1"/>
    <property type="molecule type" value="Genomic_DNA"/>
</dbReference>
<dbReference type="AlphaFoldDB" id="A0AAW2HW74"/>
<name>A0AAW2HW74_9NEOP</name>
<dbReference type="PANTHER" id="PTHR45744:SF2">
    <property type="entry name" value="TYROSINE AMINOTRANSFERASE"/>
    <property type="match status" value="1"/>
</dbReference>
<evidence type="ECO:0000256" key="6">
    <source>
        <dbReference type="ARBA" id="ARBA00015959"/>
    </source>
</evidence>
<protein>
    <recommendedName>
        <fullName evidence="6 12">Tyrosine aminotransferase</fullName>
        <shortName evidence="12">TAT</shortName>
        <ecNumber evidence="5 12">2.6.1.5</ecNumber>
    </recommendedName>
</protein>
<dbReference type="SUPFAM" id="SSF53383">
    <property type="entry name" value="PLP-dependent transferases"/>
    <property type="match status" value="1"/>
</dbReference>
<comment type="pathway">
    <text evidence="2 12">Amino-acid degradation; L-phenylalanine degradation; acetoacetate and fumarate from L-phenylalanine: step 2/6.</text>
</comment>
<comment type="function">
    <text evidence="12">Transaminase involved in tyrosine breakdown. Converts tyrosine to p-hydroxyphenylpyruvate.</text>
</comment>
<dbReference type="GO" id="GO:0030170">
    <property type="term" value="F:pyridoxal phosphate binding"/>
    <property type="evidence" value="ECO:0007669"/>
    <property type="project" value="InterPro"/>
</dbReference>
<keyword evidence="9" id="KW-0828">Tyrosine catabolism</keyword>
<dbReference type="PRINTS" id="PR00753">
    <property type="entry name" value="ACCSYNTHASE"/>
</dbReference>
<evidence type="ECO:0000256" key="10">
    <source>
        <dbReference type="ARBA" id="ARBA00022898"/>
    </source>
</evidence>
<evidence type="ECO:0000256" key="11">
    <source>
        <dbReference type="ARBA" id="ARBA00047798"/>
    </source>
</evidence>
<dbReference type="InterPro" id="IPR015422">
    <property type="entry name" value="PyrdxlP-dep_Trfase_small"/>
</dbReference>
<evidence type="ECO:0000256" key="7">
    <source>
        <dbReference type="ARBA" id="ARBA00022576"/>
    </source>
</evidence>
<dbReference type="GO" id="GO:0006572">
    <property type="term" value="P:L-tyrosine catabolic process"/>
    <property type="evidence" value="ECO:0007669"/>
    <property type="project" value="UniProtKB-KW"/>
</dbReference>
<dbReference type="InterPro" id="IPR004839">
    <property type="entry name" value="Aminotransferase_I/II_large"/>
</dbReference>
<evidence type="ECO:0000256" key="4">
    <source>
        <dbReference type="ARBA" id="ARBA00011738"/>
    </source>
</evidence>
<dbReference type="InterPro" id="IPR005958">
    <property type="entry name" value="TyrNic_aminoTrfase"/>
</dbReference>
<feature type="domain" description="Aminotransferase class I/classII large" evidence="14">
    <location>
        <begin position="42"/>
        <end position="403"/>
    </location>
</feature>
<evidence type="ECO:0000256" key="5">
    <source>
        <dbReference type="ARBA" id="ARBA00012749"/>
    </source>
</evidence>